<comment type="similarity">
    <text evidence="3 13">Belongs to the primate lentivirus group Vif protein family.</text>
</comment>
<reference evidence="15 16" key="1">
    <citation type="journal article" date="2007" name="Virology">
        <title>Full-length sequence analysis of SIVmus in wild populations of mustached monkeys (Cercopithecus cephus) from Cameroon provides evidence for two co-circulating SIVmus lineages.</title>
        <authorList>
            <person name="Aghokeng A.F."/>
            <person name="Bailes E."/>
            <person name="Loul S."/>
            <person name="Courgnaud V."/>
            <person name="Mpoudi-Ngolle E."/>
            <person name="Sharp P.M."/>
            <person name="Delaporte E."/>
            <person name="Peeters M."/>
        </authorList>
    </citation>
    <scope>NUCLEOTIDE SEQUENCE [LARGE SCALE GENOMIC DNA]</scope>
    <source>
        <strain evidence="15">SIVmus01CM1239</strain>
    </source>
</reference>
<evidence type="ECO:0000256" key="3">
    <source>
        <dbReference type="ARBA" id="ARBA00006372"/>
    </source>
</evidence>
<accession>A4UDG4</accession>
<evidence type="ECO:0000256" key="10">
    <source>
        <dbReference type="ARBA" id="ARBA00022870"/>
    </source>
</evidence>
<feature type="region of interest" description="Disordered" evidence="14">
    <location>
        <begin position="190"/>
        <end position="235"/>
    </location>
</feature>
<evidence type="ECO:0000313" key="15">
    <source>
        <dbReference type="EMBL" id="ABO61046.1"/>
    </source>
</evidence>
<evidence type="ECO:0000256" key="1">
    <source>
        <dbReference type="ARBA" id="ARBA00004328"/>
    </source>
</evidence>
<evidence type="ECO:0000313" key="16">
    <source>
        <dbReference type="Proteomes" id="UP000257269"/>
    </source>
</evidence>
<dbReference type="Proteomes" id="UP000257269">
    <property type="component" value="Segment"/>
</dbReference>
<evidence type="ECO:0000256" key="14">
    <source>
        <dbReference type="SAM" id="MobiDB-lite"/>
    </source>
</evidence>
<evidence type="ECO:0000256" key="13">
    <source>
        <dbReference type="RuleBase" id="RU003341"/>
    </source>
</evidence>
<dbReference type="GO" id="GO:0044423">
    <property type="term" value="C:virion component"/>
    <property type="evidence" value="ECO:0007669"/>
    <property type="project" value="UniProtKB-KW"/>
</dbReference>
<dbReference type="PRINTS" id="PR00349">
    <property type="entry name" value="VIRIONINFFCT"/>
</dbReference>
<evidence type="ECO:0000256" key="7">
    <source>
        <dbReference type="ARBA" id="ARBA00022786"/>
    </source>
</evidence>
<keyword evidence="5" id="KW-0597">Phosphoprotein</keyword>
<keyword evidence="8" id="KW-0832">Ubl conjugation</keyword>
<evidence type="ECO:0000256" key="5">
    <source>
        <dbReference type="ARBA" id="ARBA00022553"/>
    </source>
</evidence>
<evidence type="ECO:0000256" key="2">
    <source>
        <dbReference type="ARBA" id="ARBA00004501"/>
    </source>
</evidence>
<dbReference type="EMBL" id="EF070330">
    <property type="protein sequence ID" value="ABO61046.1"/>
    <property type="molecule type" value="Genomic_DNA"/>
</dbReference>
<evidence type="ECO:0000256" key="6">
    <source>
        <dbReference type="ARBA" id="ARBA00022581"/>
    </source>
</evidence>
<keyword evidence="10" id="KW-1043">Host membrane</keyword>
<organism evidence="15 16">
    <name type="scientific">Simian immunodeficiency virus</name>
    <name type="common">SIV</name>
    <dbReference type="NCBI Taxonomy" id="11723"/>
    <lineage>
        <taxon>Viruses</taxon>
        <taxon>Riboviria</taxon>
        <taxon>Pararnavirae</taxon>
        <taxon>Artverviricota</taxon>
        <taxon>Revtraviricetes</taxon>
        <taxon>Ortervirales</taxon>
        <taxon>Retroviridae</taxon>
        <taxon>Orthoretrovirinae</taxon>
        <taxon>Lentivirus</taxon>
        <taxon>Lentivirus simimdef</taxon>
    </lineage>
</organism>
<organismHost>
    <name type="scientific">Pan troglodytes</name>
    <name type="common">Chimpanzee</name>
    <dbReference type="NCBI Taxonomy" id="9598"/>
</organismHost>
<evidence type="ECO:0000256" key="4">
    <source>
        <dbReference type="ARBA" id="ARBA00022511"/>
    </source>
</evidence>
<evidence type="ECO:0000256" key="9">
    <source>
        <dbReference type="ARBA" id="ARBA00022844"/>
    </source>
</evidence>
<evidence type="ECO:0000256" key="12">
    <source>
        <dbReference type="ARBA" id="ARBA00023200"/>
    </source>
</evidence>
<name>A4UDG4_SIV</name>
<keyword evidence="12" id="KW-1035">Host cytoplasm</keyword>
<keyword evidence="7" id="KW-0833">Ubl conjugation pathway</keyword>
<feature type="compositionally biased region" description="Polar residues" evidence="14">
    <location>
        <begin position="190"/>
        <end position="204"/>
    </location>
</feature>
<keyword evidence="9" id="KW-0946">Virion</keyword>
<feature type="compositionally biased region" description="Basic residues" evidence="14">
    <location>
        <begin position="216"/>
        <end position="226"/>
    </location>
</feature>
<comment type="subcellular location">
    <subcellularLocation>
        <location evidence="2 13">Host cell membrane</location>
        <topology evidence="2 13">Peripheral membrane protein</topology>
        <orientation evidence="2 13">Cytoplasmic side</orientation>
    </subcellularLocation>
    <subcellularLocation>
        <location evidence="13">Host cytoplasm</location>
    </subcellularLocation>
    <subcellularLocation>
        <location evidence="1 13">Virion</location>
    </subcellularLocation>
    <text evidence="13">In the cytoplasm, seems to colocalize with intermediate filament vimentin. A fraction is associated with the cytoplasmic side of cellular membranes, presumably via the interaction with Pr55Gag precursor.</text>
</comment>
<keyword evidence="11" id="KW-0472">Membrane</keyword>
<dbReference type="Pfam" id="PF00559">
    <property type="entry name" value="Vif"/>
    <property type="match status" value="1"/>
</dbReference>
<proteinExistence type="inferred from homology"/>
<dbReference type="InterPro" id="IPR000475">
    <property type="entry name" value="Vif"/>
</dbReference>
<organismHost>
    <name type="scientific">Cercopithecidae</name>
    <name type="common">Old World monkeys</name>
    <dbReference type="NCBI Taxonomy" id="9527"/>
</organismHost>
<evidence type="ECO:0000256" key="8">
    <source>
        <dbReference type="ARBA" id="ARBA00022843"/>
    </source>
</evidence>
<gene>
    <name evidence="15" type="primary">vif</name>
</gene>
<protein>
    <recommendedName>
        <fullName evidence="13">Virion infectivity factor</fullName>
    </recommendedName>
</protein>
<keyword evidence="4" id="KW-1032">Host cell membrane</keyword>
<sequence>MAPRKMWVVSPIQETTERKMDWIIRATKHHIFSGKTPFVYVHHYQVQHQRFSQNKIKLALTQNTLESGETEVTFIEITVLWDVTNVGPASLSKSTYWKQSYILEWVYMRKGPRDRERDYVWYHTYLTPEIAMKIIHTHHFSCFYSQDIPRVIRGQPPLGDCEHPGAHTKVGPPPTLQVLALLTLKKHGKSTTQPQTSMALQSGPNYHAAGPTGHVGPKRRGRKTLFQRRAPWNLE</sequence>
<dbReference type="GO" id="GO:0030430">
    <property type="term" value="C:host cell cytoplasm"/>
    <property type="evidence" value="ECO:0007669"/>
    <property type="project" value="UniProtKB-SubCell"/>
</dbReference>
<dbReference type="GO" id="GO:0020002">
    <property type="term" value="C:host cell plasma membrane"/>
    <property type="evidence" value="ECO:0007669"/>
    <property type="project" value="UniProtKB-SubCell"/>
</dbReference>
<dbReference type="GO" id="GO:0019058">
    <property type="term" value="P:viral life cycle"/>
    <property type="evidence" value="ECO:0007669"/>
    <property type="project" value="InterPro"/>
</dbReference>
<evidence type="ECO:0000256" key="11">
    <source>
        <dbReference type="ARBA" id="ARBA00023136"/>
    </source>
</evidence>
<keyword evidence="6" id="KW-0945">Host-virus interaction</keyword>